<gene>
    <name evidence="8" type="ORF">Ahy_A10g049235</name>
</gene>
<reference evidence="8 9" key="1">
    <citation type="submission" date="2019-01" db="EMBL/GenBank/DDBJ databases">
        <title>Sequencing of cultivated peanut Arachis hypogaea provides insights into genome evolution and oil improvement.</title>
        <authorList>
            <person name="Chen X."/>
        </authorList>
    </citation>
    <scope>NUCLEOTIDE SEQUENCE [LARGE SCALE GENOMIC DNA]</scope>
    <source>
        <strain evidence="9">cv. Fuhuasheng</strain>
        <tissue evidence="8">Leaves</tissue>
    </source>
</reference>
<evidence type="ECO:0000256" key="3">
    <source>
        <dbReference type="ARBA" id="ARBA00022980"/>
    </source>
</evidence>
<keyword evidence="3" id="KW-0689">Ribosomal protein</keyword>
<evidence type="ECO:0000256" key="1">
    <source>
        <dbReference type="ARBA" id="ARBA00004173"/>
    </source>
</evidence>
<keyword evidence="4" id="KW-0496">Mitochondrion</keyword>
<dbReference type="GO" id="GO:0005739">
    <property type="term" value="C:mitochondrion"/>
    <property type="evidence" value="ECO:0007669"/>
    <property type="project" value="UniProtKB-SubCell"/>
</dbReference>
<dbReference type="GO" id="GO:0015935">
    <property type="term" value="C:small ribosomal subunit"/>
    <property type="evidence" value="ECO:0007669"/>
    <property type="project" value="TreeGrafter"/>
</dbReference>
<dbReference type="GO" id="GO:0003735">
    <property type="term" value="F:structural constituent of ribosome"/>
    <property type="evidence" value="ECO:0007669"/>
    <property type="project" value="InterPro"/>
</dbReference>
<dbReference type="FunFam" id="1.10.287.1480:FF:000001">
    <property type="entry name" value="30S ribosomal protein S14"/>
    <property type="match status" value="1"/>
</dbReference>
<evidence type="ECO:0000256" key="2">
    <source>
        <dbReference type="ARBA" id="ARBA00009083"/>
    </source>
</evidence>
<accession>A0A445B6S4</accession>
<dbReference type="PANTHER" id="PTHR19836">
    <property type="entry name" value="30S RIBOSOMAL PROTEIN S14"/>
    <property type="match status" value="1"/>
</dbReference>
<name>A0A445B6S4_ARAHY</name>
<dbReference type="PANTHER" id="PTHR19836:SF30">
    <property type="entry name" value="RIBOSOMAL PROTEIN S14"/>
    <property type="match status" value="1"/>
</dbReference>
<dbReference type="SUPFAM" id="SSF57716">
    <property type="entry name" value="Glucocorticoid receptor-like (DNA-binding domain)"/>
    <property type="match status" value="1"/>
</dbReference>
<dbReference type="InterPro" id="IPR001209">
    <property type="entry name" value="Ribosomal_uS14"/>
</dbReference>
<dbReference type="Pfam" id="PF00253">
    <property type="entry name" value="Ribosomal_S14"/>
    <property type="match status" value="1"/>
</dbReference>
<keyword evidence="5" id="KW-0687">Ribonucleoprotein</keyword>
<dbReference type="NCBIfam" id="NF006477">
    <property type="entry name" value="PRK08881.1"/>
    <property type="match status" value="1"/>
</dbReference>
<dbReference type="GO" id="GO:0006412">
    <property type="term" value="P:translation"/>
    <property type="evidence" value="ECO:0007669"/>
    <property type="project" value="InterPro"/>
</dbReference>
<comment type="similarity">
    <text evidence="2">Belongs to the universal ribosomal protein uS14 family.</text>
</comment>
<dbReference type="PROSITE" id="PS00527">
    <property type="entry name" value="RIBOSOMAL_S14"/>
    <property type="match status" value="1"/>
</dbReference>
<dbReference type="AlphaFoldDB" id="A0A445B6S4"/>
<evidence type="ECO:0000256" key="7">
    <source>
        <dbReference type="ARBA" id="ARBA00042804"/>
    </source>
</evidence>
<organism evidence="8 9">
    <name type="scientific">Arachis hypogaea</name>
    <name type="common">Peanut</name>
    <dbReference type="NCBI Taxonomy" id="3818"/>
    <lineage>
        <taxon>Eukaryota</taxon>
        <taxon>Viridiplantae</taxon>
        <taxon>Streptophyta</taxon>
        <taxon>Embryophyta</taxon>
        <taxon>Tracheophyta</taxon>
        <taxon>Spermatophyta</taxon>
        <taxon>Magnoliopsida</taxon>
        <taxon>eudicotyledons</taxon>
        <taxon>Gunneridae</taxon>
        <taxon>Pentapetalae</taxon>
        <taxon>rosids</taxon>
        <taxon>fabids</taxon>
        <taxon>Fabales</taxon>
        <taxon>Fabaceae</taxon>
        <taxon>Papilionoideae</taxon>
        <taxon>50 kb inversion clade</taxon>
        <taxon>dalbergioids sensu lato</taxon>
        <taxon>Dalbergieae</taxon>
        <taxon>Pterocarpus clade</taxon>
        <taxon>Arachis</taxon>
    </lineage>
</organism>
<evidence type="ECO:0000313" key="9">
    <source>
        <dbReference type="Proteomes" id="UP000289738"/>
    </source>
</evidence>
<dbReference type="InterPro" id="IPR018271">
    <property type="entry name" value="Ribosomal_uS14_CS"/>
</dbReference>
<dbReference type="Proteomes" id="UP000289738">
    <property type="component" value="Chromosome A10"/>
</dbReference>
<evidence type="ECO:0000256" key="5">
    <source>
        <dbReference type="ARBA" id="ARBA00023274"/>
    </source>
</evidence>
<keyword evidence="9" id="KW-1185">Reference proteome</keyword>
<dbReference type="Gene3D" id="1.10.287.1480">
    <property type="match status" value="1"/>
</dbReference>
<evidence type="ECO:0000256" key="4">
    <source>
        <dbReference type="ARBA" id="ARBA00023128"/>
    </source>
</evidence>
<evidence type="ECO:0000256" key="6">
    <source>
        <dbReference type="ARBA" id="ARBA00040774"/>
    </source>
</evidence>
<protein>
    <recommendedName>
        <fullName evidence="6">Small ribosomal subunit protein uS14m</fullName>
    </recommendedName>
    <alternativeName>
        <fullName evidence="7">Ribosomal protein S14, mitochondrial</fullName>
    </alternativeName>
</protein>
<proteinExistence type="inferred from homology"/>
<dbReference type="STRING" id="3818.A0A445B6S4"/>
<evidence type="ECO:0000313" key="8">
    <source>
        <dbReference type="EMBL" id="RYR34400.1"/>
    </source>
</evidence>
<comment type="subcellular location">
    <subcellularLocation>
        <location evidence="1">Mitochondrion</location>
    </subcellularLocation>
</comment>
<comment type="caution">
    <text evidence="8">The sequence shown here is derived from an EMBL/GenBank/DDBJ whole genome shotgun (WGS) entry which is preliminary data.</text>
</comment>
<sequence length="109" mass="13054">MKEILSKRFVSEKRNIRDHKCRLLTTKYELRRKLYKAFCKDSDLPSDMWDKLRYKLSKLPRNSSFARVRNRCISTGCPRSVYEFFRISRIVFRGLASRGPLMGIKKSSW</sequence>
<dbReference type="EMBL" id="SDMP01000010">
    <property type="protein sequence ID" value="RYR34400.1"/>
    <property type="molecule type" value="Genomic_DNA"/>
</dbReference>